<keyword evidence="3" id="KW-1185">Reference proteome</keyword>
<protein>
    <submittedName>
        <fullName evidence="2">AAA family ATPase</fullName>
    </submittedName>
</protein>
<proteinExistence type="predicted"/>
<dbReference type="InterPro" id="IPR049945">
    <property type="entry name" value="AAA_22"/>
</dbReference>
<name>A0ABW6CJ96_RAHSY</name>
<dbReference type="Gene3D" id="3.40.50.300">
    <property type="entry name" value="P-loop containing nucleotide triphosphate hydrolases"/>
    <property type="match status" value="1"/>
</dbReference>
<dbReference type="PANTHER" id="PTHR34301">
    <property type="entry name" value="DNA-BINDING PROTEIN-RELATED"/>
    <property type="match status" value="1"/>
</dbReference>
<gene>
    <name evidence="2" type="ORF">ACFPK4_25250</name>
</gene>
<accession>A0ABW6CJ96</accession>
<organism evidence="2 3">
    <name type="scientific">Rahnella sp. (strain Y9602)</name>
    <dbReference type="NCBI Taxonomy" id="2703885"/>
    <lineage>
        <taxon>Bacteria</taxon>
        <taxon>Pseudomonadati</taxon>
        <taxon>Pseudomonadota</taxon>
        <taxon>Gammaproteobacteria</taxon>
        <taxon>Enterobacterales</taxon>
        <taxon>Yersiniaceae</taxon>
        <taxon>Rahnella</taxon>
    </lineage>
</organism>
<evidence type="ECO:0000313" key="2">
    <source>
        <dbReference type="EMBL" id="MFD3226853.1"/>
    </source>
</evidence>
<evidence type="ECO:0000313" key="3">
    <source>
        <dbReference type="Proteomes" id="UP001598201"/>
    </source>
</evidence>
<evidence type="ECO:0000259" key="1">
    <source>
        <dbReference type="Pfam" id="PF13401"/>
    </source>
</evidence>
<feature type="domain" description="ORC1/DEAH AAA+ ATPase" evidence="1">
    <location>
        <begin position="52"/>
        <end position="201"/>
    </location>
</feature>
<sequence>MDVFKSFTEEKQKYKKVDDYFTPSKPVSTPSNLRGRNAEIEMILRALTTPGKHCMIYGDRGIGKSSLALSTLEGGREHGVFSENLFVYRCIKKTKFKDIIEKPAIFLDAEYASNKIETTKKYGVRLKLFDIFGGDASREEKITIEKEELTANKAARALGPLDGVLIIDEFDVTDEEVKHEVAEFVKQLSDADSKFKVLIVGIASDGGALIAGHQSVTRCLHEIKLPRVEDKYLEEIIDIGEVGLNITFSPEIKEKIISISSGFPYFTHLLGKECAEEAIKSNSSIIDESIFSKSLISAVKNTEGQLKRGYDLATTSSRTDMYPKILFSAAKFNNEQFSVRNWIDQISEDHGLSLTNGSMNNYTGKLIKEARGEVLSLVRRGVYKITDPRMPSYILMCNEANTTIP</sequence>
<reference evidence="2 3" key="1">
    <citation type="submission" date="2024-09" db="EMBL/GenBank/DDBJ databases">
        <title>Genomes of Rahnella.</title>
        <authorList>
            <person name="Mnguni F.C."/>
            <person name="Shin G.Y."/>
            <person name="Coutinho T."/>
        </authorList>
    </citation>
    <scope>NUCLEOTIDE SEQUENCE [LARGE SCALE GENOMIC DNA]</scope>
    <source>
        <strain evidence="2 3">20WA0057</strain>
    </source>
</reference>
<dbReference type="PANTHER" id="PTHR34301:SF8">
    <property type="entry name" value="ATPASE DOMAIN-CONTAINING PROTEIN"/>
    <property type="match status" value="1"/>
</dbReference>
<comment type="caution">
    <text evidence="2">The sequence shown here is derived from an EMBL/GenBank/DDBJ whole genome shotgun (WGS) entry which is preliminary data.</text>
</comment>
<dbReference type="InterPro" id="IPR027417">
    <property type="entry name" value="P-loop_NTPase"/>
</dbReference>
<dbReference type="EMBL" id="JBHUCJ010000114">
    <property type="protein sequence ID" value="MFD3226853.1"/>
    <property type="molecule type" value="Genomic_DNA"/>
</dbReference>
<dbReference type="RefSeq" id="WP_379672316.1">
    <property type="nucleotide sequence ID" value="NZ_JBHUCJ010000114.1"/>
</dbReference>
<dbReference type="Proteomes" id="UP001598201">
    <property type="component" value="Unassembled WGS sequence"/>
</dbReference>
<dbReference type="Pfam" id="PF13401">
    <property type="entry name" value="AAA_22"/>
    <property type="match status" value="1"/>
</dbReference>
<dbReference type="SUPFAM" id="SSF52540">
    <property type="entry name" value="P-loop containing nucleoside triphosphate hydrolases"/>
    <property type="match status" value="1"/>
</dbReference>